<dbReference type="Pfam" id="PF06985">
    <property type="entry name" value="HET"/>
    <property type="match status" value="1"/>
</dbReference>
<evidence type="ECO:0000259" key="2">
    <source>
        <dbReference type="Pfam" id="PF06985"/>
    </source>
</evidence>
<protein>
    <recommendedName>
        <fullName evidence="2">Heterokaryon incompatibility domain-containing protein</fullName>
    </recommendedName>
</protein>
<dbReference type="Proteomes" id="UP001498398">
    <property type="component" value="Unassembled WGS sequence"/>
</dbReference>
<dbReference type="Gene3D" id="2.60.270.20">
    <property type="entry name" value="Cytolysin/lectin"/>
    <property type="match status" value="1"/>
</dbReference>
<name>A0ABR1JJ55_9AGAR</name>
<evidence type="ECO:0000313" key="4">
    <source>
        <dbReference type="Proteomes" id="UP001498398"/>
    </source>
</evidence>
<evidence type="ECO:0000256" key="1">
    <source>
        <dbReference type="SAM" id="MobiDB-lite"/>
    </source>
</evidence>
<reference evidence="3 4" key="1">
    <citation type="submission" date="2024-01" db="EMBL/GenBank/DDBJ databases">
        <title>A draft genome for the cacao thread blight pathogen Marasmiellus scandens.</title>
        <authorList>
            <person name="Baruah I.K."/>
            <person name="Leung J."/>
            <person name="Bukari Y."/>
            <person name="Amoako-Attah I."/>
            <person name="Meinhardt L.W."/>
            <person name="Bailey B.A."/>
            <person name="Cohen S.P."/>
        </authorList>
    </citation>
    <scope>NUCLEOTIDE SEQUENCE [LARGE SCALE GENOMIC DNA]</scope>
    <source>
        <strain evidence="3 4">GH-19</strain>
    </source>
</reference>
<gene>
    <name evidence="3" type="ORF">VKT23_008048</name>
</gene>
<feature type="region of interest" description="Disordered" evidence="1">
    <location>
        <begin position="764"/>
        <end position="825"/>
    </location>
</feature>
<dbReference type="InterPro" id="IPR010730">
    <property type="entry name" value="HET"/>
</dbReference>
<evidence type="ECO:0000313" key="3">
    <source>
        <dbReference type="EMBL" id="KAK7462449.1"/>
    </source>
</evidence>
<sequence>MRLLNTETLQVKEFEADIPRYAILSHTWEKEEITFQDIQDLEAAKFKHGYIKVWNACLHARRYNFEWIWIDSCCINKESSAELSEALNSMFQYYEDSEVCYAYLCDASSKEDPRNVRSAFKRSKWFTRGWTLQELLAPSHVVFLDKGWNEIGTRWSLRDAISAITSIPVQVFWGTSIETFSIAQRMSWAAYRETTKPEDQAYSLMGIFGVSMPPLYGEGFEKAFMRLQQEIIKYSGDRSIFAWISDNSWQPRGLFARSPYEFRASGKVTISDSDAIGNKSPFSFGNNGLHIHLPLEPTDESGVSLASLNCRTESDGSYISVYLRSQGGHYVRDRADQLVLTSTSPSLENVQELVVKGEVSHKVRRKQPESDPVLYIELLPSAENSFALQECRGTSFYNHTVTLREHTGASLRYRSQDGTMEFCVLMHYDSELMVAFHLITDRNDPNLKITGLADVYWPCYADRILEPLNSGGQISLAIQMTGNRPDHRMLEIDYIPSQNVDISSLTPRQFRFAKFDFECQNTPFSLQHVYPSDLCQRVFDDSNSVFISIPDSTIKDPSGTFRILTFEGELFRGESILHVAVGFHESKPWIDVFLADPKDQSETTEEIWKSYLDSGSRAQKRLKYRTAASVVHSAKENINYLSLTGIDSVTRSTVTAVIEKRKTLQIGTHGLCFKIDNQHVVVSPHHENWQSPTMPEVIPPKLHKSQVPVPRRTLLFTPDSPISVPSRHQGPLFAPEPLPLVPPSGTWAQLLDSRVSEGIILDNLGAPTTATQPRSESPSDYQSDVHVGPPPAAELELSETDDQDDDSVAFYSPPSSPPPTSSSPS</sequence>
<keyword evidence="4" id="KW-1185">Reference proteome</keyword>
<dbReference type="InterPro" id="IPR015926">
    <property type="entry name" value="Cytolysin/lectin"/>
</dbReference>
<organism evidence="3 4">
    <name type="scientific">Marasmiellus scandens</name>
    <dbReference type="NCBI Taxonomy" id="2682957"/>
    <lineage>
        <taxon>Eukaryota</taxon>
        <taxon>Fungi</taxon>
        <taxon>Dikarya</taxon>
        <taxon>Basidiomycota</taxon>
        <taxon>Agaricomycotina</taxon>
        <taxon>Agaricomycetes</taxon>
        <taxon>Agaricomycetidae</taxon>
        <taxon>Agaricales</taxon>
        <taxon>Marasmiineae</taxon>
        <taxon>Omphalotaceae</taxon>
        <taxon>Marasmiellus</taxon>
    </lineage>
</organism>
<feature type="compositionally biased region" description="Polar residues" evidence="1">
    <location>
        <begin position="766"/>
        <end position="782"/>
    </location>
</feature>
<dbReference type="PANTHER" id="PTHR10622">
    <property type="entry name" value="HET DOMAIN-CONTAINING PROTEIN"/>
    <property type="match status" value="1"/>
</dbReference>
<proteinExistence type="predicted"/>
<dbReference type="EMBL" id="JBANRG010000011">
    <property type="protein sequence ID" value="KAK7462449.1"/>
    <property type="molecule type" value="Genomic_DNA"/>
</dbReference>
<dbReference type="PANTHER" id="PTHR10622:SF10">
    <property type="entry name" value="HET DOMAIN-CONTAINING PROTEIN"/>
    <property type="match status" value="1"/>
</dbReference>
<accession>A0ABR1JJ55</accession>
<feature type="compositionally biased region" description="Acidic residues" evidence="1">
    <location>
        <begin position="796"/>
        <end position="807"/>
    </location>
</feature>
<feature type="compositionally biased region" description="Pro residues" evidence="1">
    <location>
        <begin position="814"/>
        <end position="825"/>
    </location>
</feature>
<feature type="domain" description="Heterokaryon incompatibility" evidence="2">
    <location>
        <begin position="21"/>
        <end position="111"/>
    </location>
</feature>
<comment type="caution">
    <text evidence="3">The sequence shown here is derived from an EMBL/GenBank/DDBJ whole genome shotgun (WGS) entry which is preliminary data.</text>
</comment>
<dbReference type="SUPFAM" id="SSF63724">
    <property type="entry name" value="Cytolysin/lectin"/>
    <property type="match status" value="1"/>
</dbReference>